<sequence>MKRRVFIASGVTAVASVSAMAGCSSASPPSNQPPSDQPVPPGDLDGAVAKLRAQYVAQFDAEYVDNVVLPSFLNSIFDGERPVLPMIDVALSKENALPYDMWGLLSLSWKPAPEDGVTVFLQGLEKRGPDNRRKRIYMSAVTPDLYQDKYQAKIVGFFDQLFNAQNAEKPLMRIYLDTFWDLYWDLHLGVKGGGIPPEVRQIGENFNTVLAYRDPTQKIVYDNYMAVRKNLDFLKSWIDDRLKDIQSGKTPEPEKTFAWYWLKNGEEGEYFDHKDVVFECFHNFVAFSQWGNTLYNIMAKLGRDAGDAQTKDWFTKTMAAEYDKPDGSAFPPLERFVMELFRTISPNAGSISAMTETRPPAFERHGFIVSPHTSTSHDPVQWSNPDDFDPTRYIQAPTSQDIDEARIRQMGLANCPFDQTSFDVKDGRKAALHNSGFGTVFAVADDRPLPVCDYAGFAPFGFGYRRCPGEQLTVMAFEDLIRKVSKDRLQFVKVAGANPEKVPLGPSTPEMVPIGPTTVITDDIGFVRSP</sequence>
<dbReference type="InterPro" id="IPR036396">
    <property type="entry name" value="Cyt_P450_sf"/>
</dbReference>
<dbReference type="GO" id="GO:0005506">
    <property type="term" value="F:iron ion binding"/>
    <property type="evidence" value="ECO:0007669"/>
    <property type="project" value="InterPro"/>
</dbReference>
<evidence type="ECO:0000313" key="4">
    <source>
        <dbReference type="Proteomes" id="UP000320095"/>
    </source>
</evidence>
<dbReference type="GO" id="GO:0004497">
    <property type="term" value="F:monooxygenase activity"/>
    <property type="evidence" value="ECO:0007669"/>
    <property type="project" value="InterPro"/>
</dbReference>
<dbReference type="PROSITE" id="PS00086">
    <property type="entry name" value="CYTOCHROME_P450"/>
    <property type="match status" value="1"/>
</dbReference>
<dbReference type="OrthoDB" id="500678at2"/>
<gene>
    <name evidence="3" type="ORF">EAH80_25425</name>
</gene>
<keyword evidence="2" id="KW-0732">Signal</keyword>
<evidence type="ECO:0008006" key="5">
    <source>
        <dbReference type="Google" id="ProtNLM"/>
    </source>
</evidence>
<comment type="caution">
    <text evidence="3">The sequence shown here is derived from an EMBL/GenBank/DDBJ whole genome shotgun (WGS) entry which is preliminary data.</text>
</comment>
<reference evidence="3 4" key="1">
    <citation type="journal article" date="2019" name="Environ. Microbiol.">
        <title>Species interactions and distinct microbial communities in high Arctic permafrost affected cryosols are associated with the CH4 and CO2 gas fluxes.</title>
        <authorList>
            <person name="Altshuler I."/>
            <person name="Hamel J."/>
            <person name="Turney S."/>
            <person name="Magnuson E."/>
            <person name="Levesque R."/>
            <person name="Greer C."/>
            <person name="Whyte L.G."/>
        </authorList>
    </citation>
    <scope>NUCLEOTIDE SEQUENCE [LARGE SCALE GENOMIC DNA]</scope>
    <source>
        <strain evidence="3 4">S5.20</strain>
    </source>
</reference>
<keyword evidence="4" id="KW-1185">Reference proteome</keyword>
<feature type="chain" id="PRO_5038751258" description="Cytochrome P450" evidence="2">
    <location>
        <begin position="22"/>
        <end position="530"/>
    </location>
</feature>
<dbReference type="Gene3D" id="1.10.630.10">
    <property type="entry name" value="Cytochrome P450"/>
    <property type="match status" value="1"/>
</dbReference>
<name>A0A502DWT5_9MYCO</name>
<feature type="compositionally biased region" description="Pro residues" evidence="1">
    <location>
        <begin position="30"/>
        <end position="41"/>
    </location>
</feature>
<dbReference type="PROSITE" id="PS51257">
    <property type="entry name" value="PROKAR_LIPOPROTEIN"/>
    <property type="match status" value="1"/>
</dbReference>
<dbReference type="Proteomes" id="UP000320095">
    <property type="component" value="Unassembled WGS sequence"/>
</dbReference>
<evidence type="ECO:0000256" key="2">
    <source>
        <dbReference type="SAM" id="SignalP"/>
    </source>
</evidence>
<dbReference type="GO" id="GO:0016705">
    <property type="term" value="F:oxidoreductase activity, acting on paired donors, with incorporation or reduction of molecular oxygen"/>
    <property type="evidence" value="ECO:0007669"/>
    <property type="project" value="InterPro"/>
</dbReference>
<evidence type="ECO:0000256" key="1">
    <source>
        <dbReference type="SAM" id="MobiDB-lite"/>
    </source>
</evidence>
<evidence type="ECO:0000313" key="3">
    <source>
        <dbReference type="EMBL" id="TPG29843.1"/>
    </source>
</evidence>
<dbReference type="EMBL" id="RCZG01000014">
    <property type="protein sequence ID" value="TPG29843.1"/>
    <property type="molecule type" value="Genomic_DNA"/>
</dbReference>
<dbReference type="AlphaFoldDB" id="A0A502DWT5"/>
<dbReference type="InterPro" id="IPR017972">
    <property type="entry name" value="Cyt_P450_CS"/>
</dbReference>
<dbReference type="SUPFAM" id="SSF48264">
    <property type="entry name" value="Cytochrome P450"/>
    <property type="match status" value="1"/>
</dbReference>
<feature type="signal peptide" evidence="2">
    <location>
        <begin position="1"/>
        <end position="21"/>
    </location>
</feature>
<feature type="region of interest" description="Disordered" evidence="1">
    <location>
        <begin position="22"/>
        <end position="44"/>
    </location>
</feature>
<proteinExistence type="predicted"/>
<organism evidence="3 4">
    <name type="scientific">Mycolicibacterium hodleri</name>
    <dbReference type="NCBI Taxonomy" id="49897"/>
    <lineage>
        <taxon>Bacteria</taxon>
        <taxon>Bacillati</taxon>
        <taxon>Actinomycetota</taxon>
        <taxon>Actinomycetes</taxon>
        <taxon>Mycobacteriales</taxon>
        <taxon>Mycobacteriaceae</taxon>
        <taxon>Mycolicibacterium</taxon>
    </lineage>
</organism>
<accession>A0A502DWT5</accession>
<protein>
    <recommendedName>
        <fullName evidence="5">Cytochrome P450</fullName>
    </recommendedName>
</protein>
<dbReference type="GO" id="GO:0020037">
    <property type="term" value="F:heme binding"/>
    <property type="evidence" value="ECO:0007669"/>
    <property type="project" value="InterPro"/>
</dbReference>